<protein>
    <submittedName>
        <fullName evidence="10">Peptide ABC transporter substrate-binding protein</fullName>
    </submittedName>
</protein>
<feature type="chain" id="PRO_5038785584" evidence="8">
    <location>
        <begin position="21"/>
        <end position="544"/>
    </location>
</feature>
<evidence type="ECO:0000313" key="11">
    <source>
        <dbReference type="Proteomes" id="UP000257144"/>
    </source>
</evidence>
<keyword evidence="4 8" id="KW-0732">Signal</keyword>
<keyword evidence="11" id="KW-1185">Reference proteome</keyword>
<dbReference type="InterPro" id="IPR039424">
    <property type="entry name" value="SBP_5"/>
</dbReference>
<dbReference type="OrthoDB" id="9801912at2"/>
<gene>
    <name evidence="10" type="ORF">DRW41_00305</name>
</gene>
<evidence type="ECO:0000256" key="5">
    <source>
        <dbReference type="ARBA" id="ARBA00022856"/>
    </source>
</evidence>
<sequence length="544" mass="62166">MKKWVWMLAALMVLSSVLTGCYGGGNQKSSATGSKDSTKGIKQELVLNAINEPPSLDPAMATDTTSAWILDHTFEGLYVKNKDDKPVLGTAKDVKVSDDGKTYTFTIRDDAKWSDGSPVTAHDFEYSWKRTMNPDTGAQFAFYMYYIKGAEEFNKGKGTIEDVGVKATDDHTLVVELNNPLGYFEELLTLRTFYPVKKDLVEQNKDWAAGADVYISNGPFKMTEWKHDSQVVAEKNENYYDSKNIALEKITWKVVNDATTYYQMYKTGELDLIQTLPTDVVEQEKSNKEYKNVPYFGTYMYMFNVTKEPFTNAKVRRAFALAINREPITKNITKAGETPAYAFVPQGVETSKGDFREVGGDYFKEDSEQAKKLLQEGMAEEGWSTLPPVTIIYNTSENNKKITEAVQEMLKKNLGVDVKLANQEWKTYLDTTHQGNFQMARMGWIGSLLDPVVILDYYLGDSPNNRSRWVNEEYDKLMAQAKAEQDKDKHFELLHQAEDILMEELPFFPVYHYTNTYLTSPKFKDIIYPFNRYPNVKWAKKVSE</sequence>
<dbReference type="GO" id="GO:1904680">
    <property type="term" value="F:peptide transmembrane transporter activity"/>
    <property type="evidence" value="ECO:0007669"/>
    <property type="project" value="TreeGrafter"/>
</dbReference>
<evidence type="ECO:0000256" key="7">
    <source>
        <dbReference type="ARBA" id="ARBA00023288"/>
    </source>
</evidence>
<evidence type="ECO:0000256" key="2">
    <source>
        <dbReference type="ARBA" id="ARBA00005695"/>
    </source>
</evidence>
<keyword evidence="5" id="KW-0653">Protein transport</keyword>
<dbReference type="CDD" id="cd08504">
    <property type="entry name" value="PBP2_OppA"/>
    <property type="match status" value="1"/>
</dbReference>
<proteinExistence type="inferred from homology"/>
<keyword evidence="3" id="KW-0813">Transport</keyword>
<dbReference type="PANTHER" id="PTHR30290">
    <property type="entry name" value="PERIPLASMIC BINDING COMPONENT OF ABC TRANSPORTER"/>
    <property type="match status" value="1"/>
</dbReference>
<dbReference type="InterPro" id="IPR000914">
    <property type="entry name" value="SBP_5_dom"/>
</dbReference>
<dbReference type="GO" id="GO:0015833">
    <property type="term" value="P:peptide transport"/>
    <property type="evidence" value="ECO:0007669"/>
    <property type="project" value="UniProtKB-KW"/>
</dbReference>
<dbReference type="Pfam" id="PF00496">
    <property type="entry name" value="SBP_bac_5"/>
    <property type="match status" value="1"/>
</dbReference>
<organism evidence="10 11">
    <name type="scientific">Neobacillus piezotolerans</name>
    <dbReference type="NCBI Taxonomy" id="2259171"/>
    <lineage>
        <taxon>Bacteria</taxon>
        <taxon>Bacillati</taxon>
        <taxon>Bacillota</taxon>
        <taxon>Bacilli</taxon>
        <taxon>Bacillales</taxon>
        <taxon>Bacillaceae</taxon>
        <taxon>Neobacillus</taxon>
    </lineage>
</organism>
<evidence type="ECO:0000256" key="4">
    <source>
        <dbReference type="ARBA" id="ARBA00022729"/>
    </source>
</evidence>
<accession>A0A3D8GUB4</accession>
<feature type="signal peptide" evidence="8">
    <location>
        <begin position="1"/>
        <end position="20"/>
    </location>
</feature>
<dbReference type="EMBL" id="QNQT01000001">
    <property type="protein sequence ID" value="RDU38053.1"/>
    <property type="molecule type" value="Genomic_DNA"/>
</dbReference>
<dbReference type="SUPFAM" id="SSF53850">
    <property type="entry name" value="Periplasmic binding protein-like II"/>
    <property type="match status" value="1"/>
</dbReference>
<evidence type="ECO:0000313" key="10">
    <source>
        <dbReference type="EMBL" id="RDU38053.1"/>
    </source>
</evidence>
<dbReference type="PROSITE" id="PS01040">
    <property type="entry name" value="SBP_BACTERIAL_5"/>
    <property type="match status" value="1"/>
</dbReference>
<dbReference type="Gene3D" id="3.10.105.10">
    <property type="entry name" value="Dipeptide-binding Protein, Domain 3"/>
    <property type="match status" value="1"/>
</dbReference>
<evidence type="ECO:0000256" key="3">
    <source>
        <dbReference type="ARBA" id="ARBA00022448"/>
    </source>
</evidence>
<name>A0A3D8GUB4_9BACI</name>
<comment type="subcellular location">
    <subcellularLocation>
        <location evidence="1">Cell membrane</location>
        <topology evidence="1">Lipid-anchor</topology>
    </subcellularLocation>
</comment>
<evidence type="ECO:0000256" key="8">
    <source>
        <dbReference type="SAM" id="SignalP"/>
    </source>
</evidence>
<dbReference type="InterPro" id="IPR023765">
    <property type="entry name" value="SBP_5_CS"/>
</dbReference>
<reference evidence="10 11" key="1">
    <citation type="submission" date="2018-07" db="EMBL/GenBank/DDBJ databases">
        <title>Bacillus sp. YLB-04 draft genome sequence.</title>
        <authorList>
            <person name="Yu L."/>
            <person name="Tang X."/>
        </authorList>
    </citation>
    <scope>NUCLEOTIDE SEQUENCE [LARGE SCALE GENOMIC DNA]</scope>
    <source>
        <strain evidence="10 11">YLB-04</strain>
    </source>
</reference>
<evidence type="ECO:0000259" key="9">
    <source>
        <dbReference type="Pfam" id="PF00496"/>
    </source>
</evidence>
<keyword evidence="7" id="KW-0449">Lipoprotein</keyword>
<dbReference type="Gene3D" id="3.40.190.10">
    <property type="entry name" value="Periplasmic binding protein-like II"/>
    <property type="match status" value="1"/>
</dbReference>
<evidence type="ECO:0000256" key="1">
    <source>
        <dbReference type="ARBA" id="ARBA00004193"/>
    </source>
</evidence>
<dbReference type="AlphaFoldDB" id="A0A3D8GUB4"/>
<keyword evidence="6" id="KW-0564">Palmitate</keyword>
<dbReference type="InterPro" id="IPR030678">
    <property type="entry name" value="Peptide/Ni-bd"/>
</dbReference>
<dbReference type="RefSeq" id="WP_115449964.1">
    <property type="nucleotide sequence ID" value="NZ_QNQT01000001.1"/>
</dbReference>
<comment type="caution">
    <text evidence="10">The sequence shown here is derived from an EMBL/GenBank/DDBJ whole genome shotgun (WGS) entry which is preliminary data.</text>
</comment>
<dbReference type="GO" id="GO:0043190">
    <property type="term" value="C:ATP-binding cassette (ABC) transporter complex"/>
    <property type="evidence" value="ECO:0007669"/>
    <property type="project" value="InterPro"/>
</dbReference>
<dbReference type="Gene3D" id="3.90.76.10">
    <property type="entry name" value="Dipeptide-binding Protein, Domain 1"/>
    <property type="match status" value="1"/>
</dbReference>
<evidence type="ECO:0000256" key="6">
    <source>
        <dbReference type="ARBA" id="ARBA00023139"/>
    </source>
</evidence>
<keyword evidence="5" id="KW-0571">Peptide transport</keyword>
<dbReference type="PROSITE" id="PS51257">
    <property type="entry name" value="PROKAR_LIPOPROTEIN"/>
    <property type="match status" value="1"/>
</dbReference>
<dbReference type="FunFam" id="3.90.76.10:FF:000001">
    <property type="entry name" value="Oligopeptide ABC transporter substrate-binding protein"/>
    <property type="match status" value="1"/>
</dbReference>
<dbReference type="PANTHER" id="PTHR30290:SF79">
    <property type="entry name" value="DIPEPTIDE-BINDING PROTEIN DPPE"/>
    <property type="match status" value="1"/>
</dbReference>
<dbReference type="FunFam" id="3.10.105.10:FF:000001">
    <property type="entry name" value="Oligopeptide ABC transporter, oligopeptide-binding protein"/>
    <property type="match status" value="1"/>
</dbReference>
<comment type="similarity">
    <text evidence="2">Belongs to the bacterial solute-binding protein 5 family.</text>
</comment>
<feature type="domain" description="Solute-binding protein family 5" evidence="9">
    <location>
        <begin position="86"/>
        <end position="465"/>
    </location>
</feature>
<dbReference type="Proteomes" id="UP000257144">
    <property type="component" value="Unassembled WGS sequence"/>
</dbReference>
<dbReference type="PIRSF" id="PIRSF002741">
    <property type="entry name" value="MppA"/>
    <property type="match status" value="1"/>
</dbReference>
<dbReference type="GO" id="GO:0030288">
    <property type="term" value="C:outer membrane-bounded periplasmic space"/>
    <property type="evidence" value="ECO:0007669"/>
    <property type="project" value="UniProtKB-ARBA"/>
</dbReference>